<name>A0A151WJK5_9HYME</name>
<evidence type="ECO:0000313" key="1">
    <source>
        <dbReference type="EMBL" id="KYQ48026.1"/>
    </source>
</evidence>
<protein>
    <submittedName>
        <fullName evidence="1">Uncharacterized protein</fullName>
    </submittedName>
</protein>
<sequence>MPRASEGLEEHAMEIRETIAETWIPSLLGGGKTVRNAAPRDSVGGSTPSRFSFAEVFTMLLQNCWNILCCIECLCVSCCIYELITVEIKSVRKIGNFYYIFLARSLSSSSGQQQP</sequence>
<organism evidence="1 2">
    <name type="scientific">Mycetomoellerius zeteki</name>
    <dbReference type="NCBI Taxonomy" id="64791"/>
    <lineage>
        <taxon>Eukaryota</taxon>
        <taxon>Metazoa</taxon>
        <taxon>Ecdysozoa</taxon>
        <taxon>Arthropoda</taxon>
        <taxon>Hexapoda</taxon>
        <taxon>Insecta</taxon>
        <taxon>Pterygota</taxon>
        <taxon>Neoptera</taxon>
        <taxon>Endopterygota</taxon>
        <taxon>Hymenoptera</taxon>
        <taxon>Apocrita</taxon>
        <taxon>Aculeata</taxon>
        <taxon>Formicoidea</taxon>
        <taxon>Formicidae</taxon>
        <taxon>Myrmicinae</taxon>
        <taxon>Mycetomoellerius</taxon>
    </lineage>
</organism>
<gene>
    <name evidence="1" type="ORF">ALC60_12986</name>
</gene>
<dbReference type="EMBL" id="KQ983039">
    <property type="protein sequence ID" value="KYQ48026.1"/>
    <property type="molecule type" value="Genomic_DNA"/>
</dbReference>
<evidence type="ECO:0000313" key="2">
    <source>
        <dbReference type="Proteomes" id="UP000075809"/>
    </source>
</evidence>
<reference evidence="1 2" key="1">
    <citation type="submission" date="2015-09" db="EMBL/GenBank/DDBJ databases">
        <title>Trachymyrmex zeteki WGS genome.</title>
        <authorList>
            <person name="Nygaard S."/>
            <person name="Hu H."/>
            <person name="Boomsma J."/>
            <person name="Zhang G."/>
        </authorList>
    </citation>
    <scope>NUCLEOTIDE SEQUENCE [LARGE SCALE GENOMIC DNA]</scope>
    <source>
        <strain evidence="1">Tzet28-1</strain>
        <tissue evidence="1">Whole body</tissue>
    </source>
</reference>
<dbReference type="AlphaFoldDB" id="A0A151WJK5"/>
<dbReference type="Proteomes" id="UP000075809">
    <property type="component" value="Unassembled WGS sequence"/>
</dbReference>
<proteinExistence type="predicted"/>
<accession>A0A151WJK5</accession>
<keyword evidence="2" id="KW-1185">Reference proteome</keyword>